<evidence type="ECO:0000313" key="4">
    <source>
        <dbReference type="Proteomes" id="UP000807785"/>
    </source>
</evidence>
<keyword evidence="1" id="KW-1133">Transmembrane helix</keyword>
<organism evidence="3 4">
    <name type="scientific">Candidatus Methylophosphatis roskildensis</name>
    <dbReference type="NCBI Taxonomy" id="2899263"/>
    <lineage>
        <taxon>Bacteria</taxon>
        <taxon>Pseudomonadati</taxon>
        <taxon>Pseudomonadota</taxon>
        <taxon>Betaproteobacteria</taxon>
        <taxon>Nitrosomonadales</taxon>
        <taxon>Sterolibacteriaceae</taxon>
        <taxon>Candidatus Methylophosphatis</taxon>
    </lineage>
</organism>
<dbReference type="PANTHER" id="PTHR43179:SF7">
    <property type="entry name" value="RHAMNOSYLTRANSFERASE WBBL"/>
    <property type="match status" value="1"/>
</dbReference>
<dbReference type="Gene3D" id="3.90.550.10">
    <property type="entry name" value="Spore Coat Polysaccharide Biosynthesis Protein SpsA, Chain A"/>
    <property type="match status" value="1"/>
</dbReference>
<dbReference type="CDD" id="cd04186">
    <property type="entry name" value="GT_2_like_c"/>
    <property type="match status" value="1"/>
</dbReference>
<evidence type="ECO:0000259" key="2">
    <source>
        <dbReference type="Pfam" id="PF00535"/>
    </source>
</evidence>
<gene>
    <name evidence="3" type="ORF">IPH26_07755</name>
</gene>
<keyword evidence="1" id="KW-0472">Membrane</keyword>
<evidence type="ECO:0000256" key="1">
    <source>
        <dbReference type="SAM" id="Phobius"/>
    </source>
</evidence>
<reference evidence="3" key="1">
    <citation type="submission" date="2020-10" db="EMBL/GenBank/DDBJ databases">
        <title>Connecting structure to function with the recovery of over 1000 high-quality activated sludge metagenome-assembled genomes encoding full-length rRNA genes using long-read sequencing.</title>
        <authorList>
            <person name="Singleton C.M."/>
            <person name="Petriglieri F."/>
            <person name="Kristensen J.M."/>
            <person name="Kirkegaard R.H."/>
            <person name="Michaelsen T.Y."/>
            <person name="Andersen M.H."/>
            <person name="Karst S.M."/>
            <person name="Dueholm M.S."/>
            <person name="Nielsen P.H."/>
            <person name="Albertsen M."/>
        </authorList>
    </citation>
    <scope>NUCLEOTIDE SEQUENCE</scope>
    <source>
        <strain evidence="3">Bjer_18-Q3-R1-45_BAT3C.347</strain>
    </source>
</reference>
<comment type="caution">
    <text evidence="3">The sequence shown here is derived from an EMBL/GenBank/DDBJ whole genome shotgun (WGS) entry which is preliminary data.</text>
</comment>
<proteinExistence type="predicted"/>
<dbReference type="AlphaFoldDB" id="A0A9D7E2C5"/>
<name>A0A9D7E2C5_9PROT</name>
<dbReference type="InterPro" id="IPR001173">
    <property type="entry name" value="Glyco_trans_2-like"/>
</dbReference>
<dbReference type="Pfam" id="PF00535">
    <property type="entry name" value="Glycos_transf_2"/>
    <property type="match status" value="1"/>
</dbReference>
<dbReference type="SUPFAM" id="SSF53448">
    <property type="entry name" value="Nucleotide-diphospho-sugar transferases"/>
    <property type="match status" value="1"/>
</dbReference>
<keyword evidence="1" id="KW-0812">Transmembrane</keyword>
<dbReference type="EMBL" id="JADJEV010000003">
    <property type="protein sequence ID" value="MBK6972844.1"/>
    <property type="molecule type" value="Genomic_DNA"/>
</dbReference>
<dbReference type="Proteomes" id="UP000807785">
    <property type="component" value="Unassembled WGS sequence"/>
</dbReference>
<dbReference type="PROSITE" id="PS51257">
    <property type="entry name" value="PROKAR_LIPOPROTEIN"/>
    <property type="match status" value="1"/>
</dbReference>
<protein>
    <submittedName>
        <fullName evidence="3">Glycosyltransferase family 2 protein</fullName>
    </submittedName>
</protein>
<sequence length="295" mass="32560">MARDQVSVIVVNHNAGSLLGSCVRRALNQAREVIVVDNASSDGSCQAIHAAMEANGRLKLSLNTRNLGFSVACNMGAALGTGKYLLFLNPDCMVEPGALGRMLAAVECDGRAGMAGGLLSHPDGTEQPGGRRAVPTPWRSFVRAFGLSRFGERWPRLFASYDLCAQPIPSVPVEVEAISGACMLVRREAYEDVGPLDEGYFMHCEDLDWCMRFRQKGWKVIFVPEAKVVHHLGTCSRGRPFFVEWHKHRGMVRFYRKFFSHQYPGPMLFAVVAAVWARFAGKVVMIQGKRLLGKS</sequence>
<feature type="transmembrane region" description="Helical" evidence="1">
    <location>
        <begin position="263"/>
        <end position="281"/>
    </location>
</feature>
<dbReference type="PANTHER" id="PTHR43179">
    <property type="entry name" value="RHAMNOSYLTRANSFERASE WBBL"/>
    <property type="match status" value="1"/>
</dbReference>
<feature type="domain" description="Glycosyltransferase 2-like" evidence="2">
    <location>
        <begin position="7"/>
        <end position="193"/>
    </location>
</feature>
<dbReference type="InterPro" id="IPR029044">
    <property type="entry name" value="Nucleotide-diphossugar_trans"/>
</dbReference>
<evidence type="ECO:0000313" key="3">
    <source>
        <dbReference type="EMBL" id="MBK6972844.1"/>
    </source>
</evidence>
<accession>A0A9D7E2C5</accession>